<name>A0ABQ2YVF2_9NEIS</name>
<evidence type="ECO:0000256" key="1">
    <source>
        <dbReference type="SAM" id="MobiDB-lite"/>
    </source>
</evidence>
<keyword evidence="3" id="KW-1185">Reference proteome</keyword>
<organism evidence="2 3">
    <name type="scientific">Vogesella alkaliphila</name>
    <dbReference type="NCBI Taxonomy" id="1193621"/>
    <lineage>
        <taxon>Bacteria</taxon>
        <taxon>Pseudomonadati</taxon>
        <taxon>Pseudomonadota</taxon>
        <taxon>Betaproteobacteria</taxon>
        <taxon>Neisseriales</taxon>
        <taxon>Chromobacteriaceae</taxon>
        <taxon>Vogesella</taxon>
    </lineage>
</organism>
<sequence length="69" mass="7144">MVDENQAPATKSAPGAGKACLDKDTGAPMGKRDRVAPVSRTAAGIGIAGARQNQNTDEERPPWTPSTKP</sequence>
<dbReference type="EMBL" id="BMYW01000009">
    <property type="protein sequence ID" value="GGX96560.1"/>
    <property type="molecule type" value="Genomic_DNA"/>
</dbReference>
<gene>
    <name evidence="2" type="ORF">GCM10011290_25590</name>
</gene>
<proteinExistence type="predicted"/>
<feature type="region of interest" description="Disordered" evidence="1">
    <location>
        <begin position="1"/>
        <end position="69"/>
    </location>
</feature>
<evidence type="ECO:0000313" key="3">
    <source>
        <dbReference type="Proteomes" id="UP000600877"/>
    </source>
</evidence>
<dbReference type="Proteomes" id="UP000600877">
    <property type="component" value="Unassembled WGS sequence"/>
</dbReference>
<comment type="caution">
    <text evidence="2">The sequence shown here is derived from an EMBL/GenBank/DDBJ whole genome shotgun (WGS) entry which is preliminary data.</text>
</comment>
<accession>A0ABQ2YVF2</accession>
<feature type="compositionally biased region" description="Basic and acidic residues" evidence="1">
    <location>
        <begin position="20"/>
        <end position="35"/>
    </location>
</feature>
<reference evidence="3" key="1">
    <citation type="journal article" date="2019" name="Int. J. Syst. Evol. Microbiol.">
        <title>The Global Catalogue of Microorganisms (GCM) 10K type strain sequencing project: providing services to taxonomists for standard genome sequencing and annotation.</title>
        <authorList>
            <consortium name="The Broad Institute Genomics Platform"/>
            <consortium name="The Broad Institute Genome Sequencing Center for Infectious Disease"/>
            <person name="Wu L."/>
            <person name="Ma J."/>
        </authorList>
    </citation>
    <scope>NUCLEOTIDE SEQUENCE [LARGE SCALE GENOMIC DNA]</scope>
    <source>
        <strain evidence="3">KCTC 32041</strain>
    </source>
</reference>
<evidence type="ECO:0000313" key="2">
    <source>
        <dbReference type="EMBL" id="GGX96560.1"/>
    </source>
</evidence>
<protein>
    <submittedName>
        <fullName evidence="2">Uncharacterized protein</fullName>
    </submittedName>
</protein>